<evidence type="ECO:0000313" key="15">
    <source>
        <dbReference type="EMBL" id="ORY97997.1"/>
    </source>
</evidence>
<dbReference type="GO" id="GO:0005576">
    <property type="term" value="C:extracellular region"/>
    <property type="evidence" value="ECO:0007669"/>
    <property type="project" value="UniProtKB-SubCell"/>
</dbReference>
<keyword evidence="16" id="KW-1185">Reference proteome</keyword>
<dbReference type="InterPro" id="IPR019800">
    <property type="entry name" value="Glyco_hydro_3_AS"/>
</dbReference>
<dbReference type="OMA" id="MYGWDAY"/>
<evidence type="ECO:0000256" key="11">
    <source>
        <dbReference type="ARBA" id="ARBA00024983"/>
    </source>
</evidence>
<dbReference type="InterPro" id="IPR002772">
    <property type="entry name" value="Glyco_hydro_3_C"/>
</dbReference>
<dbReference type="EMBL" id="MCGN01000004">
    <property type="protein sequence ID" value="ORY97997.1"/>
    <property type="molecule type" value="Genomic_DNA"/>
</dbReference>
<name>A0A1X2HGE7_SYNRA</name>
<keyword evidence="9 12" id="KW-0326">Glycosidase</keyword>
<dbReference type="OrthoDB" id="416222at2759"/>
<evidence type="ECO:0000256" key="1">
    <source>
        <dbReference type="ARBA" id="ARBA00000448"/>
    </source>
</evidence>
<dbReference type="SUPFAM" id="SSF52279">
    <property type="entry name" value="Beta-D-glucan exohydrolase, C-terminal domain"/>
    <property type="match status" value="1"/>
</dbReference>
<proteinExistence type="inferred from homology"/>
<sequence length="726" mass="79197">MHLSLSTAILLLATAGANAFLDGAQRDPTPRSWDEAYHMAHDLVNQMSLEQKINITTGAGWEKTLCLGNTGATTNPDFPSLCLQDSPLGVRWADNVTAGVAGITAASSFDKKLIRERGIYMGKEFRGKGIHMQLGPSVDIMRSPYSGRLWEGAGEDPYLSAVYGVETVLGIQSQNVVATAKHYIGNNQELNRNTESSNIGDRALHEIWTWPYARMVDAGVGAVMCGYNVVNGSHDCENDYILNTVLKGEMGFRGLVMSDWGATHSTVESANGGLDMTMPGDVVMGEGGSYFGKNLTDAVHNGKVTEERVTDMAVRIVASYYKLGQEKGFPKTTVNSFHRDRAPYVNVQGHHARIVREIGAASIVLLRNENKSLPLSTHDHKKIAVIGSDAGPVPGGINSCQDRACHNGTIAIGWGSGTVDFPYLITPKDGIERRVNGAAKVVHTYNDWDTDAAAKMARDADVALVFAGSNSGEEYIIVDGNNDRKNLTLWHNGDNLIKAVADANQNTIVVIHSVGPVLMPWIDHPNIKAVVWAGLPGQESGRSLADVLFGDVNPSGRLPYTIARNKEDYNIKLDPSEDIDYNEKLLVGYKWFDQQNIEPLFEFGYGLSYTKFNYSKVKLQTNGKDSDVILKAKVSVMNTGDVDGAEIVQAYISFPDSAGEPPKLLRGFEKLKLKKGASDDVFFDFDKVDLSIWDDESHQWTVPSGKYTIHVGASSRDIRASASFTL</sequence>
<dbReference type="EC" id="3.2.1.21" evidence="12"/>
<comment type="function">
    <text evidence="11">Beta-glucosidases are one of a number of cellulolytic enzymes involved in the degradation of cellulosic biomass. Catalyzes the last step releasing glucose from the inhibitory cellobiose.</text>
</comment>
<evidence type="ECO:0000256" key="4">
    <source>
        <dbReference type="ARBA" id="ARBA00005336"/>
    </source>
</evidence>
<dbReference type="Gene3D" id="3.40.50.1700">
    <property type="entry name" value="Glycoside hydrolase family 3 C-terminal domain"/>
    <property type="match status" value="1"/>
</dbReference>
<dbReference type="Pfam" id="PF01915">
    <property type="entry name" value="Glyco_hydro_3_C"/>
    <property type="match status" value="1"/>
</dbReference>
<reference evidence="15 16" key="1">
    <citation type="submission" date="2016-07" db="EMBL/GenBank/DDBJ databases">
        <title>Pervasive Adenine N6-methylation of Active Genes in Fungi.</title>
        <authorList>
            <consortium name="DOE Joint Genome Institute"/>
            <person name="Mondo S.J."/>
            <person name="Dannebaum R.O."/>
            <person name="Kuo R.C."/>
            <person name="Labutti K."/>
            <person name="Haridas S."/>
            <person name="Kuo A."/>
            <person name="Salamov A."/>
            <person name="Ahrendt S.R."/>
            <person name="Lipzen A."/>
            <person name="Sullivan W."/>
            <person name="Andreopoulos W.B."/>
            <person name="Clum A."/>
            <person name="Lindquist E."/>
            <person name="Daum C."/>
            <person name="Ramamoorthy G.K."/>
            <person name="Gryganskyi A."/>
            <person name="Culley D."/>
            <person name="Magnuson J.K."/>
            <person name="James T.Y."/>
            <person name="O'Malley M.A."/>
            <person name="Stajich J.E."/>
            <person name="Spatafora J.W."/>
            <person name="Visel A."/>
            <person name="Grigoriev I.V."/>
        </authorList>
    </citation>
    <scope>NUCLEOTIDE SEQUENCE [LARGE SCALE GENOMIC DNA]</scope>
    <source>
        <strain evidence="15 16">NRRL 2496</strain>
    </source>
</reference>
<dbReference type="PANTHER" id="PTHR42715:SF12">
    <property type="entry name" value="BETA-GLUCOSIDASE G-RELATED"/>
    <property type="match status" value="1"/>
</dbReference>
<gene>
    <name evidence="15" type="ORF">BCR43DRAFT_457252</name>
</gene>
<dbReference type="InterPro" id="IPR036962">
    <property type="entry name" value="Glyco_hydro_3_N_sf"/>
</dbReference>
<dbReference type="Gene3D" id="3.20.20.300">
    <property type="entry name" value="Glycoside hydrolase, family 3, N-terminal domain"/>
    <property type="match status" value="1"/>
</dbReference>
<dbReference type="STRING" id="13706.A0A1X2HGE7"/>
<evidence type="ECO:0000256" key="13">
    <source>
        <dbReference type="SAM" id="SignalP"/>
    </source>
</evidence>
<dbReference type="InterPro" id="IPR001764">
    <property type="entry name" value="Glyco_hydro_3_N"/>
</dbReference>
<feature type="signal peptide" evidence="13">
    <location>
        <begin position="1"/>
        <end position="19"/>
    </location>
</feature>
<evidence type="ECO:0000256" key="6">
    <source>
        <dbReference type="ARBA" id="ARBA00022729"/>
    </source>
</evidence>
<dbReference type="SMART" id="SM01217">
    <property type="entry name" value="Fn3_like"/>
    <property type="match status" value="1"/>
</dbReference>
<comment type="catalytic activity">
    <reaction evidence="1 12">
        <text>Hydrolysis of terminal, non-reducing beta-D-glucosyl residues with release of beta-D-glucose.</text>
        <dbReference type="EC" id="3.2.1.21"/>
    </reaction>
</comment>
<evidence type="ECO:0000256" key="8">
    <source>
        <dbReference type="ARBA" id="ARBA00023277"/>
    </source>
</evidence>
<dbReference type="PROSITE" id="PS00775">
    <property type="entry name" value="GLYCOSYL_HYDROL_F3"/>
    <property type="match status" value="1"/>
</dbReference>
<keyword evidence="7 12" id="KW-0378">Hydrolase</keyword>
<keyword evidence="6 13" id="KW-0732">Signal</keyword>
<dbReference type="FunFam" id="3.40.50.1700:FF:000003">
    <property type="entry name" value="Probable beta-glucosidase"/>
    <property type="match status" value="1"/>
</dbReference>
<dbReference type="InterPro" id="IPR050288">
    <property type="entry name" value="Cellulose_deg_GH3"/>
</dbReference>
<evidence type="ECO:0000256" key="9">
    <source>
        <dbReference type="ARBA" id="ARBA00023295"/>
    </source>
</evidence>
<keyword evidence="8 12" id="KW-0119">Carbohydrate metabolism</keyword>
<dbReference type="InterPro" id="IPR036881">
    <property type="entry name" value="Glyco_hydro_3_C_sf"/>
</dbReference>
<dbReference type="InParanoid" id="A0A1X2HGE7"/>
<evidence type="ECO:0000256" key="3">
    <source>
        <dbReference type="ARBA" id="ARBA00004987"/>
    </source>
</evidence>
<comment type="similarity">
    <text evidence="4 12">Belongs to the glycosyl hydrolase 3 family.</text>
</comment>
<dbReference type="Pfam" id="PF14310">
    <property type="entry name" value="Fn3-like"/>
    <property type="match status" value="1"/>
</dbReference>
<evidence type="ECO:0000256" key="7">
    <source>
        <dbReference type="ARBA" id="ARBA00022801"/>
    </source>
</evidence>
<organism evidence="15 16">
    <name type="scientific">Syncephalastrum racemosum</name>
    <name type="common">Filamentous fungus</name>
    <dbReference type="NCBI Taxonomy" id="13706"/>
    <lineage>
        <taxon>Eukaryota</taxon>
        <taxon>Fungi</taxon>
        <taxon>Fungi incertae sedis</taxon>
        <taxon>Mucoromycota</taxon>
        <taxon>Mucoromycotina</taxon>
        <taxon>Mucoromycetes</taxon>
        <taxon>Mucorales</taxon>
        <taxon>Syncephalastraceae</taxon>
        <taxon>Syncephalastrum</taxon>
    </lineage>
</organism>
<comment type="caution">
    <text evidence="15">The sequence shown here is derived from an EMBL/GenBank/DDBJ whole genome shotgun (WGS) entry which is preliminary data.</text>
</comment>
<evidence type="ECO:0000256" key="2">
    <source>
        <dbReference type="ARBA" id="ARBA00004613"/>
    </source>
</evidence>
<dbReference type="PRINTS" id="PR00133">
    <property type="entry name" value="GLHYDRLASE3"/>
</dbReference>
<comment type="subcellular location">
    <subcellularLocation>
        <location evidence="2">Secreted</location>
    </subcellularLocation>
</comment>
<evidence type="ECO:0000256" key="12">
    <source>
        <dbReference type="RuleBase" id="RU361161"/>
    </source>
</evidence>
<feature type="chain" id="PRO_5013230776" description="beta-glucosidase" evidence="13">
    <location>
        <begin position="20"/>
        <end position="726"/>
    </location>
</feature>
<dbReference type="Pfam" id="PF00933">
    <property type="entry name" value="Glyco_hydro_3"/>
    <property type="match status" value="1"/>
</dbReference>
<evidence type="ECO:0000256" key="5">
    <source>
        <dbReference type="ARBA" id="ARBA00022525"/>
    </source>
</evidence>
<dbReference type="UniPathway" id="UPA00696"/>
<feature type="domain" description="Fibronectin type III-like" evidence="14">
    <location>
        <begin position="646"/>
        <end position="715"/>
    </location>
</feature>
<dbReference type="Proteomes" id="UP000242180">
    <property type="component" value="Unassembled WGS sequence"/>
</dbReference>
<keyword evidence="10 12" id="KW-0624">Polysaccharide degradation</keyword>
<evidence type="ECO:0000256" key="10">
    <source>
        <dbReference type="ARBA" id="ARBA00023326"/>
    </source>
</evidence>
<protein>
    <recommendedName>
        <fullName evidence="12">beta-glucosidase</fullName>
        <ecNumber evidence="12">3.2.1.21</ecNumber>
    </recommendedName>
</protein>
<dbReference type="InterPro" id="IPR013783">
    <property type="entry name" value="Ig-like_fold"/>
</dbReference>
<evidence type="ECO:0000259" key="14">
    <source>
        <dbReference type="SMART" id="SM01217"/>
    </source>
</evidence>
<dbReference type="InterPro" id="IPR026891">
    <property type="entry name" value="Fn3-like"/>
</dbReference>
<keyword evidence="5" id="KW-0964">Secreted</keyword>
<accession>A0A1X2HGE7</accession>
<dbReference type="SUPFAM" id="SSF51445">
    <property type="entry name" value="(Trans)glycosidases"/>
    <property type="match status" value="1"/>
</dbReference>
<dbReference type="FunFam" id="3.20.20.300:FF:000002">
    <property type="entry name" value="Probable beta-glucosidase"/>
    <property type="match status" value="1"/>
</dbReference>
<dbReference type="InterPro" id="IPR017853">
    <property type="entry name" value="GH"/>
</dbReference>
<evidence type="ECO:0000313" key="16">
    <source>
        <dbReference type="Proteomes" id="UP000242180"/>
    </source>
</evidence>
<comment type="pathway">
    <text evidence="3 12">Glycan metabolism; cellulose degradation.</text>
</comment>
<dbReference type="GO" id="GO:0008422">
    <property type="term" value="F:beta-glucosidase activity"/>
    <property type="evidence" value="ECO:0007669"/>
    <property type="project" value="UniProtKB-EC"/>
</dbReference>
<dbReference type="FunCoup" id="A0A1X2HGE7">
    <property type="interactions" value="48"/>
</dbReference>
<dbReference type="FunFam" id="2.60.40.10:FF:000495">
    <property type="entry name" value="Periplasmic beta-glucosidase"/>
    <property type="match status" value="1"/>
</dbReference>
<dbReference type="GO" id="GO:0030245">
    <property type="term" value="P:cellulose catabolic process"/>
    <property type="evidence" value="ECO:0007669"/>
    <property type="project" value="UniProtKB-UniPathway"/>
</dbReference>
<dbReference type="Gene3D" id="2.60.40.10">
    <property type="entry name" value="Immunoglobulins"/>
    <property type="match status" value="1"/>
</dbReference>
<dbReference type="AlphaFoldDB" id="A0A1X2HGE7"/>
<dbReference type="PANTHER" id="PTHR42715">
    <property type="entry name" value="BETA-GLUCOSIDASE"/>
    <property type="match status" value="1"/>
</dbReference>